<dbReference type="Gene3D" id="3.40.50.620">
    <property type="entry name" value="HUPs"/>
    <property type="match status" value="1"/>
</dbReference>
<proteinExistence type="inferred from homology"/>
<dbReference type="SUPFAM" id="SSF52402">
    <property type="entry name" value="Adenine nucleotide alpha hydrolases-like"/>
    <property type="match status" value="1"/>
</dbReference>
<dbReference type="Proteomes" id="UP000654604">
    <property type="component" value="Unassembled WGS sequence"/>
</dbReference>
<gene>
    <name evidence="3" type="ORF">IQ215_08725</name>
</gene>
<evidence type="ECO:0000259" key="2">
    <source>
        <dbReference type="Pfam" id="PF00582"/>
    </source>
</evidence>
<dbReference type="CDD" id="cd00293">
    <property type="entry name" value="USP-like"/>
    <property type="match status" value="1"/>
</dbReference>
<comment type="caution">
    <text evidence="3">The sequence shown here is derived from an EMBL/GenBank/DDBJ whole genome shotgun (WGS) entry which is preliminary data.</text>
</comment>
<dbReference type="PANTHER" id="PTHR46268:SF8">
    <property type="entry name" value="UNIVERSAL STRESS PROTEIN SLL1388"/>
    <property type="match status" value="1"/>
</dbReference>
<dbReference type="PRINTS" id="PR01438">
    <property type="entry name" value="UNVRSLSTRESS"/>
</dbReference>
<feature type="domain" description="UspA" evidence="2">
    <location>
        <begin position="16"/>
        <end position="169"/>
    </location>
</feature>
<dbReference type="Pfam" id="PF00582">
    <property type="entry name" value="Usp"/>
    <property type="match status" value="1"/>
</dbReference>
<dbReference type="RefSeq" id="WP_193800929.1">
    <property type="nucleotide sequence ID" value="NZ_JADEWC010000017.1"/>
</dbReference>
<evidence type="ECO:0000313" key="4">
    <source>
        <dbReference type="Proteomes" id="UP000654604"/>
    </source>
</evidence>
<comment type="similarity">
    <text evidence="1">Belongs to the universal stress protein A family.</text>
</comment>
<name>A0ABR9V4H1_9CHRO</name>
<dbReference type="InterPro" id="IPR014729">
    <property type="entry name" value="Rossmann-like_a/b/a_fold"/>
</dbReference>
<evidence type="ECO:0000256" key="1">
    <source>
        <dbReference type="ARBA" id="ARBA00008791"/>
    </source>
</evidence>
<accession>A0ABR9V4H1</accession>
<dbReference type="InterPro" id="IPR006015">
    <property type="entry name" value="Universal_stress_UspA"/>
</dbReference>
<reference evidence="3 4" key="1">
    <citation type="submission" date="2020-10" db="EMBL/GenBank/DDBJ databases">
        <authorList>
            <person name="Castelo-Branco R."/>
            <person name="Eusebio N."/>
            <person name="Adriana R."/>
            <person name="Vieira A."/>
            <person name="Brugerolle De Fraissinette N."/>
            <person name="Rezende De Castro R."/>
            <person name="Schneider M.P."/>
            <person name="Vasconcelos V."/>
            <person name="Leao P.N."/>
        </authorList>
    </citation>
    <scope>NUCLEOTIDE SEQUENCE [LARGE SCALE GENOMIC DNA]</scope>
    <source>
        <strain evidence="3 4">LEGE 03274</strain>
    </source>
</reference>
<sequence>MENKLENKNNSLSLGFHKIIVSLDYPEINKEVYQQALAIAKNNQSELMLCHCLHENLSHNTDLLMPSVVGSGMYASEVWDVEQEMLENNKKKINEWLESLQTEAHQAQVRCEFVCLTGNIAVEICELAQEWKADLIVTGRRGLKGLGEALLGSVSNYVVHNAPCAVLVIQHSTKN</sequence>
<organism evidence="3 4">
    <name type="scientific">Cyanobacterium stanieri LEGE 03274</name>
    <dbReference type="NCBI Taxonomy" id="1828756"/>
    <lineage>
        <taxon>Bacteria</taxon>
        <taxon>Bacillati</taxon>
        <taxon>Cyanobacteriota</taxon>
        <taxon>Cyanophyceae</taxon>
        <taxon>Oscillatoriophycideae</taxon>
        <taxon>Chroococcales</taxon>
        <taxon>Geminocystaceae</taxon>
        <taxon>Cyanobacterium</taxon>
    </lineage>
</organism>
<keyword evidence="4" id="KW-1185">Reference proteome</keyword>
<dbReference type="EMBL" id="JADEWC010000017">
    <property type="protein sequence ID" value="MBE9222778.1"/>
    <property type="molecule type" value="Genomic_DNA"/>
</dbReference>
<dbReference type="PANTHER" id="PTHR46268">
    <property type="entry name" value="STRESS RESPONSE PROTEIN NHAX"/>
    <property type="match status" value="1"/>
</dbReference>
<evidence type="ECO:0000313" key="3">
    <source>
        <dbReference type="EMBL" id="MBE9222778.1"/>
    </source>
</evidence>
<dbReference type="InterPro" id="IPR006016">
    <property type="entry name" value="UspA"/>
</dbReference>
<protein>
    <submittedName>
        <fullName evidence="3">Universal stress protein</fullName>
    </submittedName>
</protein>